<dbReference type="SUPFAM" id="SSF56672">
    <property type="entry name" value="DNA/RNA polymerases"/>
    <property type="match status" value="1"/>
</dbReference>
<dbReference type="CDD" id="cd01650">
    <property type="entry name" value="RT_nLTR_like"/>
    <property type="match status" value="1"/>
</dbReference>
<evidence type="ECO:0000313" key="2">
    <source>
        <dbReference type="EMBL" id="KFM60720.1"/>
    </source>
</evidence>
<dbReference type="InterPro" id="IPR000477">
    <property type="entry name" value="RT_dom"/>
</dbReference>
<feature type="domain" description="Reverse transcriptase" evidence="1">
    <location>
        <begin position="101"/>
        <end position="253"/>
    </location>
</feature>
<protein>
    <submittedName>
        <fullName evidence="2">Putative RNA-directed DNA polymerase from transposon X-element</fullName>
    </submittedName>
</protein>
<keyword evidence="2" id="KW-0808">Transferase</keyword>
<accession>A0A087T6I1</accession>
<dbReference type="Pfam" id="PF00078">
    <property type="entry name" value="RVT_1"/>
    <property type="match status" value="1"/>
</dbReference>
<dbReference type="Proteomes" id="UP000054359">
    <property type="component" value="Unassembled WGS sequence"/>
</dbReference>
<evidence type="ECO:0000259" key="1">
    <source>
        <dbReference type="PROSITE" id="PS50878"/>
    </source>
</evidence>
<keyword evidence="2" id="KW-0548">Nucleotidyltransferase</keyword>
<keyword evidence="2" id="KW-0695">RNA-directed DNA polymerase</keyword>
<dbReference type="EMBL" id="KK113655">
    <property type="protein sequence ID" value="KFM60720.1"/>
    <property type="molecule type" value="Genomic_DNA"/>
</dbReference>
<feature type="non-terminal residue" evidence="2">
    <location>
        <position position="253"/>
    </location>
</feature>
<dbReference type="STRING" id="407821.A0A087T6I1"/>
<sequence length="253" mass="29150">MGSTYQSEKEVANLMADELEKIFQPLQNNNSPHETEIIEEYQKIINSTPRNLIRPTSPTEIKEIIKNLKKRKAKGYDNINNEALKALPTKGIIKITNIINACIRKCYFPQPWKHSIITSILKPGKNPKDIKSYRPISLLPAMGKIYEKILCSRLTTHLEKYNLIDNNQFGFRSGHSTTHQILNLVEIISLAFQKKNSIAACFLDFEKAFDRVWHIGLIFKLQKFMLPDGLIHIIISFLKNRTFQVRIGDTLSK</sequence>
<gene>
    <name evidence="2" type="ORF">X975_11612</name>
</gene>
<name>A0A087T6I1_STEMI</name>
<organism evidence="2 3">
    <name type="scientific">Stegodyphus mimosarum</name>
    <name type="common">African social velvet spider</name>
    <dbReference type="NCBI Taxonomy" id="407821"/>
    <lineage>
        <taxon>Eukaryota</taxon>
        <taxon>Metazoa</taxon>
        <taxon>Ecdysozoa</taxon>
        <taxon>Arthropoda</taxon>
        <taxon>Chelicerata</taxon>
        <taxon>Arachnida</taxon>
        <taxon>Araneae</taxon>
        <taxon>Araneomorphae</taxon>
        <taxon>Entelegynae</taxon>
        <taxon>Eresoidea</taxon>
        <taxon>Eresidae</taxon>
        <taxon>Stegodyphus</taxon>
    </lineage>
</organism>
<dbReference type="GO" id="GO:0003964">
    <property type="term" value="F:RNA-directed DNA polymerase activity"/>
    <property type="evidence" value="ECO:0007669"/>
    <property type="project" value="UniProtKB-KW"/>
</dbReference>
<dbReference type="AlphaFoldDB" id="A0A087T6I1"/>
<evidence type="ECO:0000313" key="3">
    <source>
        <dbReference type="Proteomes" id="UP000054359"/>
    </source>
</evidence>
<keyword evidence="3" id="KW-1185">Reference proteome</keyword>
<dbReference type="InterPro" id="IPR043502">
    <property type="entry name" value="DNA/RNA_pol_sf"/>
</dbReference>
<proteinExistence type="predicted"/>
<reference evidence="2 3" key="1">
    <citation type="submission" date="2013-11" db="EMBL/GenBank/DDBJ databases">
        <title>Genome sequencing of Stegodyphus mimosarum.</title>
        <authorList>
            <person name="Bechsgaard J."/>
        </authorList>
    </citation>
    <scope>NUCLEOTIDE SEQUENCE [LARGE SCALE GENOMIC DNA]</scope>
</reference>
<dbReference type="PROSITE" id="PS50878">
    <property type="entry name" value="RT_POL"/>
    <property type="match status" value="1"/>
</dbReference>
<dbReference type="OrthoDB" id="6437545at2759"/>
<dbReference type="OMA" id="YDNIAHA"/>
<dbReference type="PANTHER" id="PTHR19446">
    <property type="entry name" value="REVERSE TRANSCRIPTASES"/>
    <property type="match status" value="1"/>
</dbReference>